<reference evidence="1 2" key="1">
    <citation type="journal article" date="2017" name="Antonie Van Leeuwenhoek">
        <title>Rhizobium rhizosphaerae sp. nov., a novel species isolated from rice rhizosphere.</title>
        <authorList>
            <person name="Zhao J.J."/>
            <person name="Zhang J."/>
            <person name="Zhang R.J."/>
            <person name="Zhang C.W."/>
            <person name="Yin H.Q."/>
            <person name="Zhang X.X."/>
        </authorList>
    </citation>
    <scope>NUCLEOTIDE SEQUENCE [LARGE SCALE GENOMIC DNA]</scope>
    <source>
        <strain evidence="1 2">KMM 241</strain>
    </source>
</reference>
<dbReference type="EMBL" id="BAEP01000023">
    <property type="protein sequence ID" value="GAC23510.1"/>
    <property type="molecule type" value="Genomic_DNA"/>
</dbReference>
<dbReference type="OrthoDB" id="6058394at2"/>
<dbReference type="Pfam" id="PF22491">
    <property type="entry name" value="DUF6988"/>
    <property type="match status" value="1"/>
</dbReference>
<accession>K6ZJF1</accession>
<evidence type="ECO:0000313" key="1">
    <source>
        <dbReference type="EMBL" id="GAC23510.1"/>
    </source>
</evidence>
<comment type="caution">
    <text evidence="1">The sequence shown here is derived from an EMBL/GenBank/DDBJ whole genome shotgun (WGS) entry which is preliminary data.</text>
</comment>
<dbReference type="AlphaFoldDB" id="K6ZJF1"/>
<organism evidence="1 2">
    <name type="scientific">Paraglaciecola mesophila KMM 241</name>
    <dbReference type="NCBI Taxonomy" id="1128912"/>
    <lineage>
        <taxon>Bacteria</taxon>
        <taxon>Pseudomonadati</taxon>
        <taxon>Pseudomonadota</taxon>
        <taxon>Gammaproteobacteria</taxon>
        <taxon>Alteromonadales</taxon>
        <taxon>Alteromonadaceae</taxon>
        <taxon>Paraglaciecola</taxon>
    </lineage>
</organism>
<evidence type="ECO:0000313" key="2">
    <source>
        <dbReference type="Proteomes" id="UP000006263"/>
    </source>
</evidence>
<protein>
    <submittedName>
        <fullName evidence="1">Uncharacterized protein</fullName>
    </submittedName>
</protein>
<gene>
    <name evidence="1" type="ORF">GMES_1211</name>
</gene>
<dbReference type="Proteomes" id="UP000006263">
    <property type="component" value="Unassembled WGS sequence"/>
</dbReference>
<name>K6ZJF1_9ALTE</name>
<proteinExistence type="predicted"/>
<dbReference type="RefSeq" id="WP_006991661.1">
    <property type="nucleotide sequence ID" value="NZ_BAEP01000023.1"/>
</dbReference>
<dbReference type="InterPro" id="IPR054257">
    <property type="entry name" value="DUF6988"/>
</dbReference>
<dbReference type="eggNOG" id="ENOG50313IZ">
    <property type="taxonomic scope" value="Bacteria"/>
</dbReference>
<sequence>MEDLLEKSEGLNSEFCRIFEYGPVDKSKRTSSSWIMCMVAVEHASSLRQLVMCGNYTSAICIIRSQFEAITRAAWLFYAASDQKVKNTFSTLSELSQNADQKPNNAEMIKALDGKAPDEAVLMFKEFRNVQWKALNSYVHAGIHALQRHGSGYPVQLIEQIIKSSNGLLSMTAMMAAILTGNPLIIKDIIRIQYRHEDCLPDLLPKE</sequence>